<evidence type="ECO:0000313" key="2">
    <source>
        <dbReference type="Proteomes" id="UP000223363"/>
    </source>
</evidence>
<gene>
    <name evidence="1" type="ORF">2050HW_00186</name>
</gene>
<protein>
    <submittedName>
        <fullName evidence="1">Uncharacterized protein</fullName>
    </submittedName>
</protein>
<dbReference type="EMBL" id="MF285618">
    <property type="protein sequence ID" value="ATA65521.1"/>
    <property type="molecule type" value="Genomic_DNA"/>
</dbReference>
<dbReference type="Proteomes" id="UP000223363">
    <property type="component" value="Segment"/>
</dbReference>
<accession>A0A289YVP7</accession>
<proteinExistence type="predicted"/>
<keyword evidence="2" id="KW-1185">Reference proteome</keyword>
<sequence>MSDKTIARRVFIASSDLVNKIGYTAFNQVLLNAKHIQCAFGLPYPDAGSAKLAEPYSYSPLPNNGYDTVENPVAYLHDFRRTPSGIYALISPMEGCTNKTFLKALAGTQQTFKFVPRVILKKAKLKSVNNFHLQAANRDFHEIITFDMIWK</sequence>
<organism evidence="1 2">
    <name type="scientific">Serratia phage vB_SmaM_ 2050HW</name>
    <dbReference type="NCBI Taxonomy" id="2024252"/>
    <lineage>
        <taxon>Viruses</taxon>
        <taxon>Duplodnaviria</taxon>
        <taxon>Heunggongvirae</taxon>
        <taxon>Uroviricota</taxon>
        <taxon>Caudoviricetes</taxon>
        <taxon>Chimalliviridae</taxon>
        <taxon>Moabitevirus</taxon>
        <taxon>Moabitevirus mv2050HW</taxon>
    </lineage>
</organism>
<name>A0A289YVP7_9CAUD</name>
<evidence type="ECO:0000313" key="1">
    <source>
        <dbReference type="EMBL" id="ATA65521.1"/>
    </source>
</evidence>
<reference evidence="2" key="1">
    <citation type="submission" date="2017-06" db="EMBL/GenBank/DDBJ databases">
        <authorList>
            <person name="Zhao X."/>
        </authorList>
    </citation>
    <scope>NUCLEOTIDE SEQUENCE [LARGE SCALE GENOMIC DNA]</scope>
</reference>